<evidence type="ECO:0000313" key="3">
    <source>
        <dbReference type="EMBL" id="MQS02912.1"/>
    </source>
</evidence>
<dbReference type="OrthoDB" id="4307822at2"/>
<dbReference type="RefSeq" id="WP_143648433.1">
    <property type="nucleotide sequence ID" value="NZ_JABJXA010000130.1"/>
</dbReference>
<comment type="caution">
    <text evidence="3">The sequence shown here is derived from an EMBL/GenBank/DDBJ whole genome shotgun (WGS) entry which is preliminary data.</text>
</comment>
<keyword evidence="1" id="KW-1133">Transmembrane helix</keyword>
<keyword evidence="1" id="KW-0472">Membrane</keyword>
<keyword evidence="4" id="KW-1185">Reference proteome</keyword>
<reference evidence="3 4" key="1">
    <citation type="submission" date="2019-10" db="EMBL/GenBank/DDBJ databases">
        <title>Streptomyces sp. nov., a novel actinobacterium isolated from alkaline environment.</title>
        <authorList>
            <person name="Golinska P."/>
        </authorList>
    </citation>
    <scope>NUCLEOTIDE SEQUENCE [LARGE SCALE GENOMIC DNA]</scope>
    <source>
        <strain evidence="3 4">OF1</strain>
    </source>
</reference>
<reference evidence="2" key="3">
    <citation type="journal article" name="Syst. Appl. Microbiol.">
        <title>Streptomyces alkaliterrae sp. nov., isolated from an alkaline soil, and emended descriptions of Streptomyces alkaliphilus, Streptomyces calidiresistens and Streptomyces durbertensis.</title>
        <authorList>
            <person name="Swiecimska M."/>
            <person name="Golinska P."/>
            <person name="Nouioui I."/>
            <person name="Wypij M."/>
            <person name="Rai M."/>
            <person name="Sangal V."/>
            <person name="Goodfellow M."/>
        </authorList>
    </citation>
    <scope>NUCLEOTIDE SEQUENCE</scope>
    <source>
        <strain evidence="2">OF8</strain>
    </source>
</reference>
<reference evidence="5" key="2">
    <citation type="submission" date="2020-05" db="EMBL/GenBank/DDBJ databases">
        <title>Classification of alakaliphilic streptomycetes isolated from an alkaline soil next to Lonar Crater, India and a proposal for the recognition of Streptomyces alkaliterrae sp. nov.</title>
        <authorList>
            <person name="Golinska P."/>
        </authorList>
    </citation>
    <scope>NUCLEOTIDE SEQUENCE [LARGE SCALE GENOMIC DNA]</scope>
    <source>
        <strain evidence="5">OF8</strain>
    </source>
</reference>
<organism evidence="3 4">
    <name type="scientific">Streptomyces alkaliterrae</name>
    <dbReference type="NCBI Taxonomy" id="2213162"/>
    <lineage>
        <taxon>Bacteria</taxon>
        <taxon>Bacillati</taxon>
        <taxon>Actinomycetota</taxon>
        <taxon>Actinomycetes</taxon>
        <taxon>Kitasatosporales</taxon>
        <taxon>Streptomycetaceae</taxon>
        <taxon>Streptomyces</taxon>
    </lineage>
</organism>
<name>A0A5P0YTZ3_9ACTN</name>
<dbReference type="AlphaFoldDB" id="A0A5P0YTZ3"/>
<proteinExistence type="predicted"/>
<keyword evidence="1" id="KW-0812">Transmembrane</keyword>
<evidence type="ECO:0000313" key="5">
    <source>
        <dbReference type="Proteomes" id="UP000517765"/>
    </source>
</evidence>
<evidence type="ECO:0008006" key="6">
    <source>
        <dbReference type="Google" id="ProtNLM"/>
    </source>
</evidence>
<sequence>MNEQSSAKRLVLRRRSWLMFASVASVGFVVAYAVVVLSRRSFLEEEMFAGAFFFAIVAFLVRYGACRIVLNEEMVRVYGLFGRVDVPYASISTVGVNSGGGLEIQTIDGRVVTPLCFGGSLIDGFIRTADKAALAIHSRLPGSRSDRMDLPPVSKVLVRNFWLSDVFLALAVGMVVLGWSWDGVAF</sequence>
<dbReference type="Proteomes" id="UP000517765">
    <property type="component" value="Unassembled WGS sequence"/>
</dbReference>
<dbReference type="EMBL" id="JABJXA010000130">
    <property type="protein sequence ID" value="MBB1260946.1"/>
    <property type="molecule type" value="Genomic_DNA"/>
</dbReference>
<feature type="transmembrane region" description="Helical" evidence="1">
    <location>
        <begin position="161"/>
        <end position="181"/>
    </location>
</feature>
<evidence type="ECO:0000313" key="2">
    <source>
        <dbReference type="EMBL" id="MBB1260946.1"/>
    </source>
</evidence>
<dbReference type="EMBL" id="VJYK02000123">
    <property type="protein sequence ID" value="MQS02912.1"/>
    <property type="molecule type" value="Genomic_DNA"/>
</dbReference>
<dbReference type="Proteomes" id="UP000320857">
    <property type="component" value="Unassembled WGS sequence"/>
</dbReference>
<gene>
    <name evidence="3" type="ORF">FNX44_013730</name>
    <name evidence="2" type="ORF">H3147_19270</name>
</gene>
<feature type="transmembrane region" description="Helical" evidence="1">
    <location>
        <begin position="47"/>
        <end position="65"/>
    </location>
</feature>
<evidence type="ECO:0000313" key="4">
    <source>
        <dbReference type="Proteomes" id="UP000320857"/>
    </source>
</evidence>
<evidence type="ECO:0000256" key="1">
    <source>
        <dbReference type="SAM" id="Phobius"/>
    </source>
</evidence>
<accession>A0A5P0YTZ3</accession>
<protein>
    <recommendedName>
        <fullName evidence="6">PH domain-containing protein</fullName>
    </recommendedName>
</protein>
<feature type="transmembrane region" description="Helical" evidence="1">
    <location>
        <begin position="16"/>
        <end position="35"/>
    </location>
</feature>